<accession>A4XBS2</accession>
<dbReference type="PATRIC" id="fig|369723.5.peg.4076"/>
<dbReference type="RefSeq" id="WP_012015149.1">
    <property type="nucleotide sequence ID" value="NC_009380.1"/>
</dbReference>
<gene>
    <name evidence="2" type="ordered locus">Strop_3949</name>
</gene>
<organism evidence="2 3">
    <name type="scientific">Salinispora tropica (strain ATCC BAA-916 / DSM 44818 / JCM 13857 / NBRC 105044 / CNB-440)</name>
    <dbReference type="NCBI Taxonomy" id="369723"/>
    <lineage>
        <taxon>Bacteria</taxon>
        <taxon>Bacillati</taxon>
        <taxon>Actinomycetota</taxon>
        <taxon>Actinomycetes</taxon>
        <taxon>Micromonosporales</taxon>
        <taxon>Micromonosporaceae</taxon>
        <taxon>Salinispora</taxon>
    </lineage>
</organism>
<evidence type="ECO:0000256" key="1">
    <source>
        <dbReference type="SAM" id="Phobius"/>
    </source>
</evidence>
<keyword evidence="1" id="KW-0812">Transmembrane</keyword>
<dbReference type="eggNOG" id="ENOG5031W03">
    <property type="taxonomic scope" value="Bacteria"/>
</dbReference>
<reference evidence="3" key="1">
    <citation type="journal article" date="2007" name="Proc. Natl. Acad. Sci. U.S.A.">
        <title>Genome sequencing reveals complex secondary metabolome in the marine actinomycete Salinispora tropica.</title>
        <authorList>
            <person name="Udwary D.W."/>
            <person name="Zeigler L."/>
            <person name="Asolkar R.N."/>
            <person name="Singan V."/>
            <person name="Lapidus A."/>
            <person name="Fenical W."/>
            <person name="Jensen P.R."/>
            <person name="Moore B.S."/>
        </authorList>
    </citation>
    <scope>NUCLEOTIDE SEQUENCE [LARGE SCALE GENOMIC DNA]</scope>
    <source>
        <strain evidence="3">ATCC BAA-916 / DSM 44818 / CNB-440</strain>
    </source>
</reference>
<protein>
    <submittedName>
        <fullName evidence="2">Uncharacterized protein</fullName>
    </submittedName>
</protein>
<feature type="transmembrane region" description="Helical" evidence="1">
    <location>
        <begin position="21"/>
        <end position="44"/>
    </location>
</feature>
<evidence type="ECO:0000313" key="2">
    <source>
        <dbReference type="EMBL" id="ABP56379.1"/>
    </source>
</evidence>
<dbReference type="Proteomes" id="UP000000235">
    <property type="component" value="Chromosome"/>
</dbReference>
<keyword evidence="3" id="KW-1185">Reference proteome</keyword>
<dbReference type="KEGG" id="stp:Strop_3949"/>
<sequence>MTLDQDMMAETPRRPAPPVSAGTMVAYVAAGVLLFGWFLFGLLVQRQGLVDSVGETAGTAFGLLLVVAVVGTFRRDRR</sequence>
<feature type="transmembrane region" description="Helical" evidence="1">
    <location>
        <begin position="56"/>
        <end position="73"/>
    </location>
</feature>
<dbReference type="EMBL" id="CP000667">
    <property type="protein sequence ID" value="ABP56379.1"/>
    <property type="molecule type" value="Genomic_DNA"/>
</dbReference>
<proteinExistence type="predicted"/>
<dbReference type="HOGENOM" id="CLU_2618091_0_0_11"/>
<dbReference type="AlphaFoldDB" id="A4XBS2"/>
<name>A4XBS2_SALTO</name>
<keyword evidence="1" id="KW-0472">Membrane</keyword>
<evidence type="ECO:0000313" key="3">
    <source>
        <dbReference type="Proteomes" id="UP000000235"/>
    </source>
</evidence>
<keyword evidence="1" id="KW-1133">Transmembrane helix</keyword>